<evidence type="ECO:0000256" key="1">
    <source>
        <dbReference type="ARBA" id="ARBA00022741"/>
    </source>
</evidence>
<dbReference type="Pfam" id="PF02841">
    <property type="entry name" value="GBP_C"/>
    <property type="match status" value="1"/>
</dbReference>
<comment type="similarity">
    <text evidence="4">Belongs to the TRAFAC class dynamin-like GTPase superfamily. GB1/RHD3 GTPase family.</text>
</comment>
<keyword evidence="2" id="KW-0378">Hydrolase</keyword>
<dbReference type="Pfam" id="PF02263">
    <property type="entry name" value="GBP"/>
    <property type="match status" value="1"/>
</dbReference>
<protein>
    <recommendedName>
        <fullName evidence="11">GB1/RHD3-type G domain-containing protein</fullName>
    </recommendedName>
</protein>
<dbReference type="Gene3D" id="1.20.1000.10">
    <property type="entry name" value="Guanylate-binding protein, C-terminal domain"/>
    <property type="match status" value="1"/>
</dbReference>
<keyword evidence="6" id="KW-0812">Transmembrane</keyword>
<keyword evidence="10" id="KW-1185">Reference proteome</keyword>
<dbReference type="InterPro" id="IPR003191">
    <property type="entry name" value="Guanylate-bd/ATL_C"/>
</dbReference>
<dbReference type="EMBL" id="CALNXK010000131">
    <property type="protein sequence ID" value="CAH3164993.1"/>
    <property type="molecule type" value="Genomic_DNA"/>
</dbReference>
<dbReference type="SUPFAM" id="SSF48340">
    <property type="entry name" value="Interferon-induced guanylate-binding protein 1 (GBP1), C-terminal domain"/>
    <property type="match status" value="1"/>
</dbReference>
<evidence type="ECO:0000259" key="7">
    <source>
        <dbReference type="PROSITE" id="PS50951"/>
    </source>
</evidence>
<dbReference type="SUPFAM" id="SSF52540">
    <property type="entry name" value="P-loop containing nucleoside triphosphate hydrolases"/>
    <property type="match status" value="1"/>
</dbReference>
<dbReference type="InterPro" id="IPR036543">
    <property type="entry name" value="Guanylate-bd_C_sf"/>
</dbReference>
<organism evidence="9 10">
    <name type="scientific">Porites lobata</name>
    <dbReference type="NCBI Taxonomy" id="104759"/>
    <lineage>
        <taxon>Eukaryota</taxon>
        <taxon>Metazoa</taxon>
        <taxon>Cnidaria</taxon>
        <taxon>Anthozoa</taxon>
        <taxon>Hexacorallia</taxon>
        <taxon>Scleractinia</taxon>
        <taxon>Fungiina</taxon>
        <taxon>Poritidae</taxon>
        <taxon>Porites</taxon>
    </lineage>
</organism>
<evidence type="ECO:0000313" key="10">
    <source>
        <dbReference type="Proteomes" id="UP001159405"/>
    </source>
</evidence>
<feature type="domain" description="GB1/RHD3-type G" evidence="8">
    <location>
        <begin position="123"/>
        <end position="369"/>
    </location>
</feature>
<dbReference type="PANTHER" id="PTHR10751">
    <property type="entry name" value="GUANYLATE BINDING PROTEIN"/>
    <property type="match status" value="1"/>
</dbReference>
<dbReference type="InterPro" id="IPR015894">
    <property type="entry name" value="Guanylate-bd_N"/>
</dbReference>
<dbReference type="InterPro" id="IPR030386">
    <property type="entry name" value="G_GB1_RHD3_dom"/>
</dbReference>
<keyword evidence="6" id="KW-1133">Transmembrane helix</keyword>
<proteinExistence type="inferred from homology"/>
<keyword evidence="3" id="KW-0342">GTP-binding</keyword>
<dbReference type="PROSITE" id="PS50951">
    <property type="entry name" value="SARAH"/>
    <property type="match status" value="1"/>
</dbReference>
<dbReference type="PROSITE" id="PS51715">
    <property type="entry name" value="G_GB1_RHD3"/>
    <property type="match status" value="1"/>
</dbReference>
<feature type="coiled-coil region" evidence="5">
    <location>
        <begin position="580"/>
        <end position="715"/>
    </location>
</feature>
<comment type="caution">
    <text evidence="9">The sequence shown here is derived from an EMBL/GenBank/DDBJ whole genome shotgun (WGS) entry which is preliminary data.</text>
</comment>
<dbReference type="InterPro" id="IPR027417">
    <property type="entry name" value="P-loop_NTPase"/>
</dbReference>
<dbReference type="Gene3D" id="3.40.50.300">
    <property type="entry name" value="P-loop containing nucleotide triphosphate hydrolases"/>
    <property type="match status" value="1"/>
</dbReference>
<evidence type="ECO:0000256" key="4">
    <source>
        <dbReference type="PROSITE-ProRule" id="PRU01052"/>
    </source>
</evidence>
<keyword evidence="6" id="KW-0472">Membrane</keyword>
<feature type="domain" description="SARAH" evidence="7">
    <location>
        <begin position="596"/>
        <end position="643"/>
    </location>
</feature>
<reference evidence="9 10" key="1">
    <citation type="submission" date="2022-05" db="EMBL/GenBank/DDBJ databases">
        <authorList>
            <consortium name="Genoscope - CEA"/>
            <person name="William W."/>
        </authorList>
    </citation>
    <scope>NUCLEOTIDE SEQUENCE [LARGE SCALE GENOMIC DNA]</scope>
</reference>
<gene>
    <name evidence="9" type="ORF">PLOB_00006943</name>
</gene>
<dbReference type="InterPro" id="IPR011524">
    <property type="entry name" value="SARAH_dom"/>
</dbReference>
<evidence type="ECO:0000256" key="5">
    <source>
        <dbReference type="SAM" id="Coils"/>
    </source>
</evidence>
<evidence type="ECO:0000313" key="9">
    <source>
        <dbReference type="EMBL" id="CAH3164993.1"/>
    </source>
</evidence>
<evidence type="ECO:0008006" key="11">
    <source>
        <dbReference type="Google" id="ProtNLM"/>
    </source>
</evidence>
<sequence length="736" mass="84662">MVLFGFIISVVVLILWCYLDYGRKREKEERKRKEESQRALSCTASGASVEDSRTLSSVAAKDQLTHTSSGGVSSKRGDQQAIPLCLPNNCTWDSETGQCLQTEEKRRSLYVVKESLEQLSKIKGPVCVVSIAGPYRKGKSYVLSEVFSQPEVFPLGHHLRPETLGIWLWIVPEVFKDSTGQEFKVVLLDSEGIDSVTCEGYDDTQIFTLTVLLASVLIYNSQGVPTRTDLEGLKYIVKLSQSIEVRSKAEAGKSQEDSKFFYKTFPFFLWLLRDVTQDLPPNCNSIKDYFLKEVFKVPDSSSAETQDRQKVAESILGYFAGFEAFSLPPPTADKELLKNIKDNKSQMDPFFQELDQFKSLLKSTLTPKKSFNESELVTGEGLAAIVQSYVEAINGPGIIPNIQNAWETFVEKKCSEAITEAVKKYEEVMKSNLREERPCDNDELRKFHGTALDKGKGYFMTETVGFSTNSTEKHLNKLKKLLYAKLTSWETRNEKLTREFCNSLLRQLKEKHLDPVLQRLQRKEAAKISFDEVIGGYNQMQEDYKNSAIGAKDVIAAVWTEFHPALLKEQEQSLNWLGQLKDYDEKLAQELAAKALQEQKNQKLEEEQKKLVQMSQEMKKEMEMLRRKQKEERQKVNEQLENERTLQQEQMKNMMEANMKSAKRERELLEQKNQDHIESLKRQYEAKEARHAKEMKDMQENLNSLKKELAKFKEPGFFEYYYSGSKEWADKNCLIM</sequence>
<accession>A0ABN8QI24</accession>
<evidence type="ECO:0000256" key="3">
    <source>
        <dbReference type="ARBA" id="ARBA00023134"/>
    </source>
</evidence>
<evidence type="ECO:0000256" key="2">
    <source>
        <dbReference type="ARBA" id="ARBA00022801"/>
    </source>
</evidence>
<evidence type="ECO:0000259" key="8">
    <source>
        <dbReference type="PROSITE" id="PS51715"/>
    </source>
</evidence>
<evidence type="ECO:0000256" key="6">
    <source>
        <dbReference type="SAM" id="Phobius"/>
    </source>
</evidence>
<keyword evidence="1" id="KW-0547">Nucleotide-binding</keyword>
<keyword evidence="5" id="KW-0175">Coiled coil</keyword>
<feature type="transmembrane region" description="Helical" evidence="6">
    <location>
        <begin position="6"/>
        <end position="22"/>
    </location>
</feature>
<dbReference type="Proteomes" id="UP001159405">
    <property type="component" value="Unassembled WGS sequence"/>
</dbReference>
<name>A0ABN8QI24_9CNID</name>